<dbReference type="OrthoDB" id="543916at2759"/>
<evidence type="ECO:0000256" key="2">
    <source>
        <dbReference type="SAM" id="Phobius"/>
    </source>
</evidence>
<dbReference type="STRING" id="1754190.A0A1Y2D959"/>
<evidence type="ECO:0000256" key="1">
    <source>
        <dbReference type="SAM" id="MobiDB-lite"/>
    </source>
</evidence>
<keyword evidence="2" id="KW-0812">Transmembrane</keyword>
<dbReference type="AlphaFoldDB" id="A0A1Y2D959"/>
<sequence>MILLPRKIQRFIALNAIIIVLVLFIYQFTKLLIDLSTDKYVKNDYESLRNNRFNNVNFQNSKVQTDNSDTKYILSDSEFSSLFHKSMNTPLLYISRHEGTISNFKYISDYLNWNLTVFSPESSSKQWDELLSCLMKNNCGSKYEKFCREYNYIVISDIMLDVVPFLKIQNCKAKIITEITNRFDVFLKDNYKMEFHKLFKNAIETKKIIVVVNNPYEIYYLCRNGIHVPYYALIRSTGYPPKIQEYDESLYYHSEEPEKTIAIISRSKQDSMLSIPALKALDVPYEVLNTRYGGPKILSKFKALLYLPYQVSVMAMMENLREKIIYLLPSPSMFKRLLETYDEYTFTESSVFLDQSSSSESEDNNDISESKNSNKNINNEINNYIDSHIEGIDEYDNPIDEMEKRTEKEQKIKKKPIMENMLSKWVEWYREEFRDVFIYFEGFEELPTILNDLDNKEIINKKKDEIEKWVKEMERMTISQWLTIINSPYNNPILNKLHSPVDDVCKN</sequence>
<feature type="region of interest" description="Disordered" evidence="1">
    <location>
        <begin position="355"/>
        <end position="375"/>
    </location>
</feature>
<dbReference type="EMBL" id="MCOG01000076">
    <property type="protein sequence ID" value="ORY55810.1"/>
    <property type="molecule type" value="Genomic_DNA"/>
</dbReference>
<name>A0A1Y2D959_9FUNG</name>
<evidence type="ECO:0000313" key="4">
    <source>
        <dbReference type="Proteomes" id="UP000193920"/>
    </source>
</evidence>
<gene>
    <name evidence="3" type="ORF">LY90DRAFT_669593</name>
</gene>
<protein>
    <submittedName>
        <fullName evidence="3">Uncharacterized protein</fullName>
    </submittedName>
</protein>
<keyword evidence="4" id="KW-1185">Reference proteome</keyword>
<keyword evidence="2" id="KW-1133">Transmembrane helix</keyword>
<reference evidence="3 4" key="1">
    <citation type="submission" date="2016-08" db="EMBL/GenBank/DDBJ databases">
        <title>A Parts List for Fungal Cellulosomes Revealed by Comparative Genomics.</title>
        <authorList>
            <consortium name="DOE Joint Genome Institute"/>
            <person name="Haitjema C.H."/>
            <person name="Gilmore S.P."/>
            <person name="Henske J.K."/>
            <person name="Solomon K.V."/>
            <person name="De Groot R."/>
            <person name="Kuo A."/>
            <person name="Mondo S.J."/>
            <person name="Salamov A.A."/>
            <person name="Labutti K."/>
            <person name="Zhao Z."/>
            <person name="Chiniquy J."/>
            <person name="Barry K."/>
            <person name="Brewer H.M."/>
            <person name="Purvine S.O."/>
            <person name="Wright A.T."/>
            <person name="Boxma B."/>
            <person name="Van Alen T."/>
            <person name="Hackstein J.H."/>
            <person name="Baker S.E."/>
            <person name="Grigoriev I.V."/>
            <person name="O'Malley M.A."/>
        </authorList>
    </citation>
    <scope>NUCLEOTIDE SEQUENCE [LARGE SCALE GENOMIC DNA]</scope>
    <source>
        <strain evidence="3 4">G1</strain>
    </source>
</reference>
<feature type="transmembrane region" description="Helical" evidence="2">
    <location>
        <begin position="12"/>
        <end position="29"/>
    </location>
</feature>
<dbReference type="Proteomes" id="UP000193920">
    <property type="component" value="Unassembled WGS sequence"/>
</dbReference>
<comment type="caution">
    <text evidence="3">The sequence shown here is derived from an EMBL/GenBank/DDBJ whole genome shotgun (WGS) entry which is preliminary data.</text>
</comment>
<organism evidence="3 4">
    <name type="scientific">Neocallimastix californiae</name>
    <dbReference type="NCBI Taxonomy" id="1754190"/>
    <lineage>
        <taxon>Eukaryota</taxon>
        <taxon>Fungi</taxon>
        <taxon>Fungi incertae sedis</taxon>
        <taxon>Chytridiomycota</taxon>
        <taxon>Chytridiomycota incertae sedis</taxon>
        <taxon>Neocallimastigomycetes</taxon>
        <taxon>Neocallimastigales</taxon>
        <taxon>Neocallimastigaceae</taxon>
        <taxon>Neocallimastix</taxon>
    </lineage>
</organism>
<proteinExistence type="predicted"/>
<evidence type="ECO:0000313" key="3">
    <source>
        <dbReference type="EMBL" id="ORY55810.1"/>
    </source>
</evidence>
<accession>A0A1Y2D959</accession>
<keyword evidence="2" id="KW-0472">Membrane</keyword>